<gene>
    <name evidence="3" type="ORF">ONE63_010976</name>
</gene>
<accession>A0AAV7XHL4</accession>
<dbReference type="GO" id="GO:0035371">
    <property type="term" value="C:microtubule plus-end"/>
    <property type="evidence" value="ECO:0007669"/>
    <property type="project" value="TreeGrafter"/>
</dbReference>
<sequence>MSCGFHPFSDRCGPFLCPQHANAVRQSALDYVSRRQARGRPLTASASTSGSGLSLALALSLRGDVRYLAAAKPGTFFARDNVSNFIAWCRKDLGVIECLLFETEDLIARKNEKHVILCLLEVARRGARMGMLAPMLVQLEREIDREIALEARAQQRTDLVQEDMADSDSDDDMDNRFLGPMPQIVTNDLKSLDEMVSAHQLEKQLKKNKSK</sequence>
<name>A0AAV7XHL4_9NEOP</name>
<feature type="region of interest" description="Disordered" evidence="1">
    <location>
        <begin position="158"/>
        <end position="177"/>
    </location>
</feature>
<dbReference type="GO" id="GO:0001725">
    <property type="term" value="C:stress fiber"/>
    <property type="evidence" value="ECO:0007669"/>
    <property type="project" value="TreeGrafter"/>
</dbReference>
<comment type="caution">
    <text evidence="3">The sequence shown here is derived from an EMBL/GenBank/DDBJ whole genome shotgun (WGS) entry which is preliminary data.</text>
</comment>
<dbReference type="PANTHER" id="PTHR46756">
    <property type="entry name" value="TRANSGELIN"/>
    <property type="match status" value="1"/>
</dbReference>
<proteinExistence type="predicted"/>
<dbReference type="GO" id="GO:0008093">
    <property type="term" value="F:cytoskeletal anchor activity"/>
    <property type="evidence" value="ECO:0007669"/>
    <property type="project" value="TreeGrafter"/>
</dbReference>
<evidence type="ECO:0000313" key="3">
    <source>
        <dbReference type="EMBL" id="KAJ1524481.1"/>
    </source>
</evidence>
<dbReference type="GO" id="GO:0031110">
    <property type="term" value="P:regulation of microtubule polymerization or depolymerization"/>
    <property type="evidence" value="ECO:0007669"/>
    <property type="project" value="TreeGrafter"/>
</dbReference>
<dbReference type="GO" id="GO:0005884">
    <property type="term" value="C:actin filament"/>
    <property type="evidence" value="ECO:0007669"/>
    <property type="project" value="TreeGrafter"/>
</dbReference>
<protein>
    <recommendedName>
        <fullName evidence="2">Calponin-homology (CH) domain-containing protein</fullName>
    </recommendedName>
</protein>
<dbReference type="InterPro" id="IPR001715">
    <property type="entry name" value="CH_dom"/>
</dbReference>
<dbReference type="Gene3D" id="1.10.418.10">
    <property type="entry name" value="Calponin-like domain"/>
    <property type="match status" value="1"/>
</dbReference>
<dbReference type="GO" id="GO:1904825">
    <property type="term" value="P:protein localization to microtubule plus-end"/>
    <property type="evidence" value="ECO:0007669"/>
    <property type="project" value="TreeGrafter"/>
</dbReference>
<organism evidence="3 4">
    <name type="scientific">Megalurothrips usitatus</name>
    <name type="common">bean blossom thrips</name>
    <dbReference type="NCBI Taxonomy" id="439358"/>
    <lineage>
        <taxon>Eukaryota</taxon>
        <taxon>Metazoa</taxon>
        <taxon>Ecdysozoa</taxon>
        <taxon>Arthropoda</taxon>
        <taxon>Hexapoda</taxon>
        <taxon>Insecta</taxon>
        <taxon>Pterygota</taxon>
        <taxon>Neoptera</taxon>
        <taxon>Paraneoptera</taxon>
        <taxon>Thysanoptera</taxon>
        <taxon>Terebrantia</taxon>
        <taxon>Thripoidea</taxon>
        <taxon>Thripidae</taxon>
        <taxon>Megalurothrips</taxon>
    </lineage>
</organism>
<dbReference type="GO" id="GO:0051015">
    <property type="term" value="F:actin filament binding"/>
    <property type="evidence" value="ECO:0007669"/>
    <property type="project" value="TreeGrafter"/>
</dbReference>
<dbReference type="PANTHER" id="PTHR46756:SF18">
    <property type="entry name" value="GAS2-LIKE PROTEIN PICKLED EGGS"/>
    <property type="match status" value="1"/>
</dbReference>
<feature type="domain" description="Calponin-homology (CH)" evidence="2">
    <location>
        <begin position="68"/>
        <end position="126"/>
    </location>
</feature>
<evidence type="ECO:0000256" key="1">
    <source>
        <dbReference type="SAM" id="MobiDB-lite"/>
    </source>
</evidence>
<dbReference type="Proteomes" id="UP001075354">
    <property type="component" value="Chromosome 9"/>
</dbReference>
<dbReference type="GO" id="GO:0051764">
    <property type="term" value="P:actin crosslink formation"/>
    <property type="evidence" value="ECO:0007669"/>
    <property type="project" value="TreeGrafter"/>
</dbReference>
<dbReference type="GO" id="GO:0001578">
    <property type="term" value="P:microtubule bundle formation"/>
    <property type="evidence" value="ECO:0007669"/>
    <property type="project" value="TreeGrafter"/>
</dbReference>
<dbReference type="AlphaFoldDB" id="A0AAV7XHL4"/>
<dbReference type="EMBL" id="JAPTSV010000009">
    <property type="protein sequence ID" value="KAJ1524481.1"/>
    <property type="molecule type" value="Genomic_DNA"/>
</dbReference>
<dbReference type="SUPFAM" id="SSF47576">
    <property type="entry name" value="Calponin-homology domain, CH-domain"/>
    <property type="match status" value="1"/>
</dbReference>
<keyword evidence="4" id="KW-1185">Reference proteome</keyword>
<evidence type="ECO:0000313" key="4">
    <source>
        <dbReference type="Proteomes" id="UP001075354"/>
    </source>
</evidence>
<dbReference type="InterPro" id="IPR036872">
    <property type="entry name" value="CH_dom_sf"/>
</dbReference>
<dbReference type="GO" id="GO:0005737">
    <property type="term" value="C:cytoplasm"/>
    <property type="evidence" value="ECO:0007669"/>
    <property type="project" value="TreeGrafter"/>
</dbReference>
<dbReference type="GO" id="GO:0008017">
    <property type="term" value="F:microtubule binding"/>
    <property type="evidence" value="ECO:0007669"/>
    <property type="project" value="TreeGrafter"/>
</dbReference>
<feature type="compositionally biased region" description="Acidic residues" evidence="1">
    <location>
        <begin position="160"/>
        <end position="173"/>
    </location>
</feature>
<dbReference type="Pfam" id="PF00307">
    <property type="entry name" value="CH"/>
    <property type="match status" value="1"/>
</dbReference>
<evidence type="ECO:0000259" key="2">
    <source>
        <dbReference type="Pfam" id="PF00307"/>
    </source>
</evidence>
<reference evidence="3" key="1">
    <citation type="submission" date="2022-12" db="EMBL/GenBank/DDBJ databases">
        <title>Chromosome-level genome assembly of the bean flower thrips Megalurothrips usitatus.</title>
        <authorList>
            <person name="Ma L."/>
            <person name="Liu Q."/>
            <person name="Li H."/>
            <person name="Cai W."/>
        </authorList>
    </citation>
    <scope>NUCLEOTIDE SEQUENCE</scope>
    <source>
        <strain evidence="3">Cailab_2022a</strain>
    </source>
</reference>